<keyword evidence="3" id="KW-0507">mRNA processing</keyword>
<evidence type="ECO:0000256" key="8">
    <source>
        <dbReference type="SAM" id="MobiDB-lite"/>
    </source>
</evidence>
<dbReference type="EMBL" id="LAZP02000254">
    <property type="protein sequence ID" value="PFH58799.1"/>
    <property type="molecule type" value="Genomic_DNA"/>
</dbReference>
<feature type="domain" description="Pinin/SDK/MemA protein" evidence="9">
    <location>
        <begin position="61"/>
        <end position="179"/>
    </location>
</feature>
<dbReference type="PANTHER" id="PTHR12707:SF0">
    <property type="entry name" value="PININ"/>
    <property type="match status" value="1"/>
</dbReference>
<keyword evidence="5" id="KW-0804">Transcription</keyword>
<sequence>MTTPGQEPCSASPSREDSSRKRKAPSTSSTTTPAPPSRPPKRTKPTREEAVERQRRASQAEDKNRGRRLFGGLLSALAGGGGGGSAQQQQRRRQEIERRQLDKIQQQSAESDKLRTERRAALNKIRLERQIVWEEQVMHFRHAKDLKLAQFLRTRCRPEILFLPWKLTRGEEDTIAAQVRDCKARIATELQDFTLRQEQHRKRHGPATATEHESSAPIEQQEPVSETGKEEREPEVDDEARGDTVDAASSSSPTKPLSGPSPVLPAVKAKALADAHQDAHDDSGDILVEADEDMVIY</sequence>
<organism evidence="10 11">
    <name type="scientific">Ophiocordyceps unilateralis</name>
    <name type="common">Zombie-ant fungus</name>
    <name type="synonym">Torrubia unilateralis</name>
    <dbReference type="NCBI Taxonomy" id="268505"/>
    <lineage>
        <taxon>Eukaryota</taxon>
        <taxon>Fungi</taxon>
        <taxon>Dikarya</taxon>
        <taxon>Ascomycota</taxon>
        <taxon>Pezizomycotina</taxon>
        <taxon>Sordariomycetes</taxon>
        <taxon>Hypocreomycetidae</taxon>
        <taxon>Hypocreales</taxon>
        <taxon>Ophiocordycipitaceae</taxon>
        <taxon>Ophiocordyceps</taxon>
    </lineage>
</organism>
<dbReference type="GO" id="GO:0006397">
    <property type="term" value="P:mRNA processing"/>
    <property type="evidence" value="ECO:0007669"/>
    <property type="project" value="UniProtKB-KW"/>
</dbReference>
<evidence type="ECO:0000256" key="3">
    <source>
        <dbReference type="ARBA" id="ARBA00022664"/>
    </source>
</evidence>
<accession>A0A2A9PBL5</accession>
<feature type="region of interest" description="Disordered" evidence="8">
    <location>
        <begin position="1"/>
        <end position="94"/>
    </location>
</feature>
<dbReference type="GO" id="GO:0071013">
    <property type="term" value="C:catalytic step 2 spliceosome"/>
    <property type="evidence" value="ECO:0007669"/>
    <property type="project" value="TreeGrafter"/>
</dbReference>
<dbReference type="OrthoDB" id="330772at2759"/>
<gene>
    <name evidence="10" type="ORF">XA68_13191</name>
</gene>
<evidence type="ECO:0000256" key="1">
    <source>
        <dbReference type="ARBA" id="ARBA00004123"/>
    </source>
</evidence>
<keyword evidence="11" id="KW-1185">Reference proteome</keyword>
<evidence type="ECO:0000256" key="6">
    <source>
        <dbReference type="ARBA" id="ARBA00023187"/>
    </source>
</evidence>
<dbReference type="Proteomes" id="UP000037136">
    <property type="component" value="Unassembled WGS sequence"/>
</dbReference>
<comment type="subcellular location">
    <subcellularLocation>
        <location evidence="1">Nucleus</location>
    </subcellularLocation>
</comment>
<proteinExistence type="inferred from homology"/>
<evidence type="ECO:0000256" key="5">
    <source>
        <dbReference type="ARBA" id="ARBA00023163"/>
    </source>
</evidence>
<keyword evidence="4" id="KW-0805">Transcription regulation</keyword>
<evidence type="ECO:0000259" key="9">
    <source>
        <dbReference type="Pfam" id="PF04696"/>
    </source>
</evidence>
<dbReference type="AlphaFoldDB" id="A0A2A9PBL5"/>
<dbReference type="STRING" id="268505.A0A2A9PBL5"/>
<evidence type="ECO:0000256" key="2">
    <source>
        <dbReference type="ARBA" id="ARBA00010386"/>
    </source>
</evidence>
<dbReference type="PANTHER" id="PTHR12707">
    <property type="entry name" value="PINN"/>
    <property type="match status" value="1"/>
</dbReference>
<reference evidence="10 11" key="1">
    <citation type="journal article" date="2015" name="BMC Genomics">
        <title>Gene expression during zombie ant biting behavior reflects the complexity underlying fungal parasitic behavioral manipulation.</title>
        <authorList>
            <person name="de Bekker C."/>
            <person name="Ohm R.A."/>
            <person name="Loreto R.G."/>
            <person name="Sebastian A."/>
            <person name="Albert I."/>
            <person name="Merrow M."/>
            <person name="Brachmann A."/>
            <person name="Hughes D.P."/>
        </authorList>
    </citation>
    <scope>NUCLEOTIDE SEQUENCE [LARGE SCALE GENOMIC DNA]</scope>
    <source>
        <strain evidence="10 11">SC16a</strain>
    </source>
</reference>
<protein>
    <recommendedName>
        <fullName evidence="9">Pinin/SDK/MemA protein domain-containing protein</fullName>
    </recommendedName>
</protein>
<comment type="similarity">
    <text evidence="2">Belongs to the pinin family.</text>
</comment>
<dbReference type="InterPro" id="IPR006786">
    <property type="entry name" value="Pinin_SDK_MemA"/>
</dbReference>
<evidence type="ECO:0000256" key="7">
    <source>
        <dbReference type="ARBA" id="ARBA00023242"/>
    </source>
</evidence>
<dbReference type="GO" id="GO:0008380">
    <property type="term" value="P:RNA splicing"/>
    <property type="evidence" value="ECO:0007669"/>
    <property type="project" value="UniProtKB-KW"/>
</dbReference>
<feature type="compositionally biased region" description="Polar residues" evidence="8">
    <location>
        <begin position="1"/>
        <end position="13"/>
    </location>
</feature>
<feature type="compositionally biased region" description="Basic and acidic residues" evidence="8">
    <location>
        <begin position="271"/>
        <end position="283"/>
    </location>
</feature>
<feature type="compositionally biased region" description="Acidic residues" evidence="8">
    <location>
        <begin position="288"/>
        <end position="297"/>
    </location>
</feature>
<evidence type="ECO:0000313" key="11">
    <source>
        <dbReference type="Proteomes" id="UP000037136"/>
    </source>
</evidence>
<reference evidence="10 11" key="2">
    <citation type="journal article" date="2017" name="Sci. Rep.">
        <title>Ant-infecting Ophiocordyceps genomes reveal a high diversity of potential behavioral manipulation genes and a possible major role for enterotoxins.</title>
        <authorList>
            <person name="de Bekker C."/>
            <person name="Ohm R.A."/>
            <person name="Evans H.C."/>
            <person name="Brachmann A."/>
            <person name="Hughes D.P."/>
        </authorList>
    </citation>
    <scope>NUCLEOTIDE SEQUENCE [LARGE SCALE GENOMIC DNA]</scope>
    <source>
        <strain evidence="10 11">SC16a</strain>
    </source>
</reference>
<comment type="caution">
    <text evidence="10">The sequence shown here is derived from an EMBL/GenBank/DDBJ whole genome shotgun (WGS) entry which is preliminary data.</text>
</comment>
<dbReference type="Pfam" id="PF04696">
    <property type="entry name" value="Pinin_SDK_memA"/>
    <property type="match status" value="1"/>
</dbReference>
<dbReference type="InterPro" id="IPR039853">
    <property type="entry name" value="Pinin"/>
</dbReference>
<evidence type="ECO:0000256" key="4">
    <source>
        <dbReference type="ARBA" id="ARBA00023015"/>
    </source>
</evidence>
<feature type="compositionally biased region" description="Basic and acidic residues" evidence="8">
    <location>
        <begin position="45"/>
        <end position="64"/>
    </location>
</feature>
<feature type="region of interest" description="Disordered" evidence="8">
    <location>
        <begin position="195"/>
        <end position="297"/>
    </location>
</feature>
<keyword evidence="6" id="KW-0508">mRNA splicing</keyword>
<name>A0A2A9PBL5_OPHUN</name>
<evidence type="ECO:0000313" key="10">
    <source>
        <dbReference type="EMBL" id="PFH58799.1"/>
    </source>
</evidence>
<keyword evidence="7" id="KW-0539">Nucleus</keyword>